<feature type="chain" id="PRO_5028111195" evidence="1">
    <location>
        <begin position="24"/>
        <end position="191"/>
    </location>
</feature>
<reference evidence="3" key="1">
    <citation type="submission" date="2025-08" db="UniProtKB">
        <authorList>
            <consortium name="RefSeq"/>
        </authorList>
    </citation>
    <scope>IDENTIFICATION</scope>
    <source>
        <tissue evidence="3">Total insect</tissue>
    </source>
</reference>
<organism evidence="3">
    <name type="scientific">Thrips palmi</name>
    <name type="common">Melon thrips</name>
    <dbReference type="NCBI Taxonomy" id="161013"/>
    <lineage>
        <taxon>Eukaryota</taxon>
        <taxon>Metazoa</taxon>
        <taxon>Ecdysozoa</taxon>
        <taxon>Arthropoda</taxon>
        <taxon>Hexapoda</taxon>
        <taxon>Insecta</taxon>
        <taxon>Pterygota</taxon>
        <taxon>Neoptera</taxon>
        <taxon>Paraneoptera</taxon>
        <taxon>Thysanoptera</taxon>
        <taxon>Terebrantia</taxon>
        <taxon>Thripoidea</taxon>
        <taxon>Thripidae</taxon>
        <taxon>Thrips</taxon>
    </lineage>
</organism>
<dbReference type="InParanoid" id="A0A6P8ZK67"/>
<dbReference type="Proteomes" id="UP000515158">
    <property type="component" value="Unplaced"/>
</dbReference>
<keyword evidence="2" id="KW-1185">Reference proteome</keyword>
<keyword evidence="1" id="KW-0732">Signal</keyword>
<sequence length="191" mass="21280">MEASRHILANLAVLAVLAAVARAAPLAPSSPWCPPITEGCWTYSESDLTRHDLHNTLRRKDGEAHARTLAYIKVRNGSRVVVHPARVCSTPFLRQVEDSVEGETLQCPVCIRLQTIEVQDPVTGGLVVHQHRLRSCARSRRHDHCVDRTDPVWDQAVLVVNNTAKGTPHLYLHVLSTTCVAEKKRNHENDV</sequence>
<dbReference type="KEGG" id="tpal:117642446"/>
<feature type="signal peptide" evidence="1">
    <location>
        <begin position="1"/>
        <end position="23"/>
    </location>
</feature>
<gene>
    <name evidence="3" type="primary">LOC117642446</name>
</gene>
<accession>A0A6P8ZK67</accession>
<evidence type="ECO:0000256" key="1">
    <source>
        <dbReference type="SAM" id="SignalP"/>
    </source>
</evidence>
<name>A0A6P8ZK67_THRPL</name>
<dbReference type="AlphaFoldDB" id="A0A6P8ZK67"/>
<evidence type="ECO:0000313" key="3">
    <source>
        <dbReference type="RefSeq" id="XP_034236574.1"/>
    </source>
</evidence>
<protein>
    <submittedName>
        <fullName evidence="3">Uncharacterized protein LOC117642446</fullName>
    </submittedName>
</protein>
<dbReference type="GeneID" id="117642446"/>
<proteinExistence type="predicted"/>
<evidence type="ECO:0000313" key="2">
    <source>
        <dbReference type="Proteomes" id="UP000515158"/>
    </source>
</evidence>
<dbReference type="RefSeq" id="XP_034236574.1">
    <property type="nucleotide sequence ID" value="XM_034380683.1"/>
</dbReference>